<comment type="caution">
    <text evidence="1">The sequence shown here is derived from an EMBL/GenBank/DDBJ whole genome shotgun (WGS) entry which is preliminary data.</text>
</comment>
<evidence type="ECO:0000313" key="2">
    <source>
        <dbReference type="Proteomes" id="UP000003020"/>
    </source>
</evidence>
<proteinExistence type="predicted"/>
<protein>
    <submittedName>
        <fullName evidence="1">Uncharacterized protein</fullName>
    </submittedName>
</protein>
<evidence type="ECO:0000313" key="1">
    <source>
        <dbReference type="EMBL" id="EFQ79671.1"/>
    </source>
</evidence>
<dbReference type="EMBL" id="ABYQ02000014">
    <property type="protein sequence ID" value="EFQ79671.1"/>
    <property type="molecule type" value="Genomic_DNA"/>
</dbReference>
<organism evidence="1 2">
    <name type="scientific">Corynebacterium pseudogenitalium ATCC 33035</name>
    <dbReference type="NCBI Taxonomy" id="525264"/>
    <lineage>
        <taxon>Bacteria</taxon>
        <taxon>Bacillati</taxon>
        <taxon>Actinomycetota</taxon>
        <taxon>Actinomycetes</taxon>
        <taxon>Mycobacteriales</taxon>
        <taxon>Corynebacteriaceae</taxon>
        <taxon>Corynebacterium</taxon>
    </lineage>
</organism>
<reference evidence="1 2" key="1">
    <citation type="submission" date="2010-08" db="EMBL/GenBank/DDBJ databases">
        <authorList>
            <person name="Muzny D."/>
            <person name="Qin X."/>
            <person name="Buhay C."/>
            <person name="Dugan-Rocha S."/>
            <person name="Ding Y."/>
            <person name="Chen G."/>
            <person name="Hawes A."/>
            <person name="Holder M."/>
            <person name="Jhangiani S."/>
            <person name="Johnson A."/>
            <person name="Khan Z."/>
            <person name="Li Z."/>
            <person name="Liu W."/>
            <person name="Liu X."/>
            <person name="Perez L."/>
            <person name="Shen H."/>
            <person name="Wang Q."/>
            <person name="Watt J."/>
            <person name="Xi L."/>
            <person name="Xin Y."/>
            <person name="Zhou J."/>
            <person name="Deng J."/>
            <person name="Jiang H."/>
            <person name="Liu Y."/>
            <person name="Qu J."/>
            <person name="Song X.-Z."/>
            <person name="Zhang L."/>
            <person name="Villasana D."/>
            <person name="Johnson A."/>
            <person name="Liu J."/>
            <person name="Liyanage D."/>
            <person name="Lorensuhewa L."/>
            <person name="Robinson T."/>
            <person name="Song A."/>
            <person name="Song B.-B."/>
            <person name="Dinh H."/>
            <person name="Thornton R."/>
            <person name="Coyle M."/>
            <person name="Francisco L."/>
            <person name="Jackson L."/>
            <person name="Javaid M."/>
            <person name="Korchina V."/>
            <person name="Kovar C."/>
            <person name="Mata R."/>
            <person name="Mathew T."/>
            <person name="Ngo R."/>
            <person name="Nguyen L."/>
            <person name="Nguyen N."/>
            <person name="Okwuonu G."/>
            <person name="Ongeri F."/>
            <person name="Pham C."/>
            <person name="Simmons D."/>
            <person name="Wilczek-Boney K."/>
            <person name="Hale W."/>
            <person name="Jakkamsetti A."/>
            <person name="Pham P."/>
            <person name="Ruth R."/>
            <person name="San Lucas F."/>
            <person name="Warren J."/>
            <person name="Zhang J."/>
            <person name="Zhao Z."/>
            <person name="Zhou C."/>
            <person name="Zhu D."/>
            <person name="Lee S."/>
            <person name="Bess C."/>
            <person name="Blankenburg K."/>
            <person name="Forbes L."/>
            <person name="Fu Q."/>
            <person name="Gubbala S."/>
            <person name="Hirani K."/>
            <person name="Jayaseelan J.C."/>
            <person name="Lara F."/>
            <person name="Munidasa M."/>
            <person name="Palculict T."/>
            <person name="Patil S."/>
            <person name="Pu L.-L."/>
            <person name="Saada N."/>
            <person name="Tang L."/>
            <person name="Weissenberger G."/>
            <person name="Zhu Y."/>
            <person name="Hemphill L."/>
            <person name="Shang Y."/>
            <person name="Youmans B."/>
            <person name="Ayvaz T."/>
            <person name="Ross M."/>
            <person name="Santibanez J."/>
            <person name="Aqrawi P."/>
            <person name="Gross S."/>
            <person name="Joshi V."/>
            <person name="Fowler G."/>
            <person name="Nazareth L."/>
            <person name="Reid J."/>
            <person name="Worley K."/>
            <person name="Petrosino J."/>
            <person name="Highlander S."/>
            <person name="Gibbs R."/>
        </authorList>
    </citation>
    <scope>NUCLEOTIDE SEQUENCE [LARGE SCALE GENOMIC DNA]</scope>
    <source>
        <strain evidence="1 2">ATCC 33035</strain>
    </source>
</reference>
<dbReference type="Proteomes" id="UP000003020">
    <property type="component" value="Unassembled WGS sequence"/>
</dbReference>
<dbReference type="HOGENOM" id="CLU_3006549_0_0_11"/>
<gene>
    <name evidence="1" type="ORF">HMPREF0305_12181</name>
</gene>
<dbReference type="AlphaFoldDB" id="E2S6M9"/>
<sequence>MCLYSVPDILPMQVFDAGGEGLFFCGVARRQLFDSFISTALRSARSLGWCLVNNGH</sequence>
<accession>E2S6M9</accession>
<keyword evidence="2" id="KW-1185">Reference proteome</keyword>
<name>E2S6M9_9CORY</name>